<keyword evidence="1" id="KW-1133">Transmembrane helix</keyword>
<feature type="transmembrane region" description="Helical" evidence="1">
    <location>
        <begin position="12"/>
        <end position="41"/>
    </location>
</feature>
<gene>
    <name evidence="2" type="ORF">POI8812_00054</name>
</gene>
<proteinExistence type="predicted"/>
<dbReference type="AlphaFoldDB" id="A0A2R8A694"/>
<keyword evidence="1" id="KW-0472">Membrane</keyword>
<evidence type="ECO:0000313" key="3">
    <source>
        <dbReference type="Proteomes" id="UP000244932"/>
    </source>
</evidence>
<evidence type="ECO:0000256" key="1">
    <source>
        <dbReference type="SAM" id="Phobius"/>
    </source>
</evidence>
<keyword evidence="1" id="KW-0812">Transmembrane</keyword>
<feature type="transmembrane region" description="Helical" evidence="1">
    <location>
        <begin position="53"/>
        <end position="77"/>
    </location>
</feature>
<dbReference type="RefSeq" id="WP_116203115.1">
    <property type="nucleotide sequence ID" value="NZ_OMKW01000001.1"/>
</dbReference>
<dbReference type="Proteomes" id="UP000244932">
    <property type="component" value="Unassembled WGS sequence"/>
</dbReference>
<evidence type="ECO:0000313" key="2">
    <source>
        <dbReference type="EMBL" id="SPF27761.1"/>
    </source>
</evidence>
<feature type="transmembrane region" description="Helical" evidence="1">
    <location>
        <begin position="224"/>
        <end position="245"/>
    </location>
</feature>
<organism evidence="2 3">
    <name type="scientific">Pontivivens insulae</name>
    <dbReference type="NCBI Taxonomy" id="1639689"/>
    <lineage>
        <taxon>Bacteria</taxon>
        <taxon>Pseudomonadati</taxon>
        <taxon>Pseudomonadota</taxon>
        <taxon>Alphaproteobacteria</taxon>
        <taxon>Rhodobacterales</taxon>
        <taxon>Paracoccaceae</taxon>
        <taxon>Pontivivens</taxon>
    </lineage>
</organism>
<name>A0A2R8A694_9RHOB</name>
<dbReference type="EMBL" id="OMKW01000001">
    <property type="protein sequence ID" value="SPF27761.1"/>
    <property type="molecule type" value="Genomic_DNA"/>
</dbReference>
<reference evidence="2 3" key="1">
    <citation type="submission" date="2018-03" db="EMBL/GenBank/DDBJ databases">
        <authorList>
            <person name="Keele B.F."/>
        </authorList>
    </citation>
    <scope>NUCLEOTIDE SEQUENCE [LARGE SCALE GENOMIC DNA]</scope>
    <source>
        <strain evidence="2 3">CeCT 8812</strain>
    </source>
</reference>
<keyword evidence="3" id="KW-1185">Reference proteome</keyword>
<sequence length="270" mass="29591">MVSEEFVRQSLIFALSSILFGISYYIHFVFAALSAAMTIFVRIPYIGRFYSSVLGLFGYTAAVKLASYAIVGMGPYLVMVCIKQLDVLFRSHLLDGGMVGAQFGFGLGAMAYSLRISSTVFDMSALSASNINQDFNSNLMRFVSNNDAGVVYRAKLSTFVDMYCHTLIALFAALGAFLFSYFEMRYGLNSNYVEIDLIDCALYLVPFFSYDLPLVLSEDLTSRLVLAFSGLFFVIFSVAVVAIAAGSWLSAVESADVDVVSDNEIVANPD</sequence>
<accession>A0A2R8A694</accession>
<feature type="transmembrane region" description="Helical" evidence="1">
    <location>
        <begin position="97"/>
        <end position="114"/>
    </location>
</feature>
<feature type="transmembrane region" description="Helical" evidence="1">
    <location>
        <begin position="162"/>
        <end position="182"/>
    </location>
</feature>
<protein>
    <submittedName>
        <fullName evidence="2">Uncharacterized protein</fullName>
    </submittedName>
</protein>